<dbReference type="OrthoDB" id="9781023at2"/>
<dbReference type="GO" id="GO:0009236">
    <property type="term" value="P:cobalamin biosynthetic process"/>
    <property type="evidence" value="ECO:0007669"/>
    <property type="project" value="InterPro"/>
</dbReference>
<dbReference type="RefSeq" id="WP_124331019.1">
    <property type="nucleotide sequence ID" value="NZ_BEXT01000001.1"/>
</dbReference>
<dbReference type="PANTHER" id="PTHR37477">
    <property type="entry name" value="COBALT-PRECORRIN-5A HYDROLASE"/>
    <property type="match status" value="1"/>
</dbReference>
<organism evidence="4 5">
    <name type="scientific">Desulfonema ishimotonii</name>
    <dbReference type="NCBI Taxonomy" id="45657"/>
    <lineage>
        <taxon>Bacteria</taxon>
        <taxon>Pseudomonadati</taxon>
        <taxon>Thermodesulfobacteriota</taxon>
        <taxon>Desulfobacteria</taxon>
        <taxon>Desulfobacterales</taxon>
        <taxon>Desulfococcaceae</taxon>
        <taxon>Desulfonema</taxon>
    </lineage>
</organism>
<evidence type="ECO:0000313" key="5">
    <source>
        <dbReference type="Proteomes" id="UP000288096"/>
    </source>
</evidence>
<keyword evidence="5" id="KW-1185">Reference proteome</keyword>
<dbReference type="InterPro" id="IPR021745">
    <property type="entry name" value="CbiG_mid"/>
</dbReference>
<dbReference type="PANTHER" id="PTHR37477:SF1">
    <property type="entry name" value="COBALT-PRECORRIN-5A HYDROLASE"/>
    <property type="match status" value="1"/>
</dbReference>
<gene>
    <name evidence="4" type="ORF">DENIS_5010</name>
</gene>
<evidence type="ECO:0000313" key="4">
    <source>
        <dbReference type="EMBL" id="GBC64010.1"/>
    </source>
</evidence>
<feature type="domain" description="Cobalamin synthesis G N-terminal" evidence="2">
    <location>
        <begin position="56"/>
        <end position="136"/>
    </location>
</feature>
<dbReference type="InterPro" id="IPR036518">
    <property type="entry name" value="CobE/GbiG_C_sf"/>
</dbReference>
<evidence type="ECO:0000259" key="3">
    <source>
        <dbReference type="Pfam" id="PF11761"/>
    </source>
</evidence>
<evidence type="ECO:0000259" key="2">
    <source>
        <dbReference type="Pfam" id="PF11760"/>
    </source>
</evidence>
<dbReference type="Pfam" id="PF01890">
    <property type="entry name" value="CbiG_C"/>
    <property type="match status" value="1"/>
</dbReference>
<reference evidence="5" key="1">
    <citation type="submission" date="2017-11" db="EMBL/GenBank/DDBJ databases">
        <authorList>
            <person name="Watanabe M."/>
            <person name="Kojima H."/>
        </authorList>
    </citation>
    <scope>NUCLEOTIDE SEQUENCE [LARGE SCALE GENOMIC DNA]</scope>
    <source>
        <strain evidence="5">Tokyo 01</strain>
    </source>
</reference>
<dbReference type="InterPro" id="IPR021744">
    <property type="entry name" value="CbiG_N"/>
</dbReference>
<feature type="domain" description="Cobalamin biosynthesis central region" evidence="3">
    <location>
        <begin position="141"/>
        <end position="225"/>
    </location>
</feature>
<name>A0A401G459_9BACT</name>
<feature type="domain" description="CobE/GbiG C-terminal" evidence="1">
    <location>
        <begin position="228"/>
        <end position="346"/>
    </location>
</feature>
<comment type="caution">
    <text evidence="4">The sequence shown here is derived from an EMBL/GenBank/DDBJ whole genome shotgun (WGS) entry which is preliminary data.</text>
</comment>
<proteinExistence type="predicted"/>
<dbReference type="Gene3D" id="3.30.420.180">
    <property type="entry name" value="CobE/GbiG C-terminal domain"/>
    <property type="match status" value="1"/>
</dbReference>
<dbReference type="SUPFAM" id="SSF159672">
    <property type="entry name" value="CbiG N-terminal domain-like"/>
    <property type="match status" value="1"/>
</dbReference>
<dbReference type="InterPro" id="IPR002750">
    <property type="entry name" value="CobE/GbiG_C"/>
</dbReference>
<evidence type="ECO:0000259" key="1">
    <source>
        <dbReference type="Pfam" id="PF01890"/>
    </source>
</evidence>
<dbReference type="Proteomes" id="UP000288096">
    <property type="component" value="Unassembled WGS sequence"/>
</dbReference>
<dbReference type="SUPFAM" id="SSF159664">
    <property type="entry name" value="CobE/GbiG C-terminal domain-like"/>
    <property type="match status" value="1"/>
</dbReference>
<sequence>MSVSEMKKTALWAITPNGANLALRLRKAMPGATLCLSESLGPAPADAIRFGRLSTAVRQYFSTHDAHIFIMSTGIVVRMIAPLIRHKTVDPAVVVTDELGLHAISLISGHIGGANALAKQVAEVSGATPVITTATDLNRVPSVDVLAGERHLFIENPTAIRHVSMAFLTGKKVSLYDPYDLLREAIPESAVVRVDADSEIPSDMPGVFIDDTLVDLPPEILVLRPRSLAVGMGCNRNTDMAEMRTLLLETLARFRLSRRSLFTLASVDIKADETGLLALGEDLKLPLTFFDRAQLKQVTAIENPSEMVEKHIGVKSVCEAAAILAAKNGKLIVPKQNTKNVTVAVARKSFTSSASVPAGPTICAGGLPMS</sequence>
<reference evidence="5" key="2">
    <citation type="submission" date="2019-01" db="EMBL/GenBank/DDBJ databases">
        <title>Genome sequence of Desulfonema ishimotonii strain Tokyo 01.</title>
        <authorList>
            <person name="Fukui M."/>
        </authorList>
    </citation>
    <scope>NUCLEOTIDE SEQUENCE [LARGE SCALE GENOMIC DNA]</scope>
    <source>
        <strain evidence="5">Tokyo 01</strain>
    </source>
</reference>
<dbReference type="Pfam" id="PF11761">
    <property type="entry name" value="CbiG_mid"/>
    <property type="match status" value="1"/>
</dbReference>
<dbReference type="InterPro" id="IPR038029">
    <property type="entry name" value="GbiG_N_sf"/>
</dbReference>
<dbReference type="Pfam" id="PF11760">
    <property type="entry name" value="CbiG_N"/>
    <property type="match status" value="1"/>
</dbReference>
<protein>
    <submittedName>
        <fullName evidence="4">Cobalamin biosynthesis protein CbiG</fullName>
    </submittedName>
</protein>
<dbReference type="Gene3D" id="3.40.50.11220">
    <property type="match status" value="1"/>
</dbReference>
<dbReference type="AlphaFoldDB" id="A0A401G459"/>
<accession>A0A401G459</accession>
<dbReference type="EMBL" id="BEXT01000001">
    <property type="protein sequence ID" value="GBC64010.1"/>
    <property type="molecule type" value="Genomic_DNA"/>
</dbReference>
<dbReference type="InterPro" id="IPR052553">
    <property type="entry name" value="CbiG_hydrolase"/>
</dbReference>